<dbReference type="InterPro" id="IPR008930">
    <property type="entry name" value="Terpenoid_cyclase/PrenylTrfase"/>
</dbReference>
<sequence>MQIARGHKEQQAEDLKEEVRRGLMAAADIFNKFKDEKGGFQESLINDVRGILGLYEATHLRVHEEGILDEAFVFTTTHLESVVEHLEYPLAEQVTHSLKQPVRKGLNRLEARWHKELDLVKRPAPNHVDIVRFRPKGALTALKRVYLVKRSLSIYSVRNILPYPMWDITIWAFTDNIYMVGCGLLQMVSEPIPDPGVGVCLAPWDESNSQPPEYMEVIYQVLLDVYKEIEEEMDKEGKANCFHYAKEAVPNDNLSTIMLAYTRVLHARIKHIELDLYFAREKVMQKELEVHHVQSQDQIADVLIKAISTSNFPALRHKLRVEDLSTSLLLQVVIKLLKTEQEKTQS</sequence>
<dbReference type="Gene3D" id="1.50.10.130">
    <property type="entry name" value="Terpene synthase, N-terminal domain"/>
    <property type="match status" value="1"/>
</dbReference>
<keyword evidence="6" id="KW-1185">Reference proteome</keyword>
<evidence type="ECO:0000259" key="3">
    <source>
        <dbReference type="Pfam" id="PF01397"/>
    </source>
</evidence>
<dbReference type="EMBL" id="CP126665">
    <property type="protein sequence ID" value="WKA11685.1"/>
    <property type="molecule type" value="Genomic_DNA"/>
</dbReference>
<proteinExistence type="predicted"/>
<accession>A0ABY9DYE3</accession>
<dbReference type="InterPro" id="IPR050148">
    <property type="entry name" value="Terpene_synthase-like"/>
</dbReference>
<protein>
    <recommendedName>
        <fullName evidence="7">(-)-germacrene D synthase</fullName>
    </recommendedName>
</protein>
<dbReference type="SUPFAM" id="SSF48239">
    <property type="entry name" value="Terpenoid cyclases/Protein prenyltransferases"/>
    <property type="match status" value="1"/>
</dbReference>
<evidence type="ECO:0000313" key="6">
    <source>
        <dbReference type="Proteomes" id="UP001227230"/>
    </source>
</evidence>
<gene>
    <name evidence="5" type="ORF">VitviT2T_029160</name>
</gene>
<dbReference type="Gene3D" id="1.10.600.10">
    <property type="entry name" value="Farnesyl Diphosphate Synthase"/>
    <property type="match status" value="1"/>
</dbReference>
<dbReference type="InterPro" id="IPR036965">
    <property type="entry name" value="Terpene_synth_N_sf"/>
</dbReference>
<dbReference type="InterPro" id="IPR008949">
    <property type="entry name" value="Isoprenoid_synthase_dom_sf"/>
</dbReference>
<dbReference type="SUPFAM" id="SSF48576">
    <property type="entry name" value="Terpenoid synthases"/>
    <property type="match status" value="1"/>
</dbReference>
<evidence type="ECO:0000256" key="2">
    <source>
        <dbReference type="ARBA" id="ARBA00022842"/>
    </source>
</evidence>
<dbReference type="Pfam" id="PF01397">
    <property type="entry name" value="Terpene_synth"/>
    <property type="match status" value="1"/>
</dbReference>
<dbReference type="InterPro" id="IPR005630">
    <property type="entry name" value="Terpene_synthase_metal-bd"/>
</dbReference>
<dbReference type="Proteomes" id="UP001227230">
    <property type="component" value="Chromosome 18"/>
</dbReference>
<evidence type="ECO:0000313" key="5">
    <source>
        <dbReference type="EMBL" id="WKA11685.1"/>
    </source>
</evidence>
<dbReference type="Pfam" id="PF03936">
    <property type="entry name" value="Terpene_synth_C"/>
    <property type="match status" value="1"/>
</dbReference>
<name>A0ABY9DYE3_VITVI</name>
<dbReference type="CDD" id="cd09272">
    <property type="entry name" value="RNase_HI_RT_Ty1"/>
    <property type="match status" value="1"/>
</dbReference>
<evidence type="ECO:0000259" key="4">
    <source>
        <dbReference type="Pfam" id="PF03936"/>
    </source>
</evidence>
<keyword evidence="1" id="KW-0479">Metal-binding</keyword>
<evidence type="ECO:0000256" key="1">
    <source>
        <dbReference type="ARBA" id="ARBA00022723"/>
    </source>
</evidence>
<dbReference type="PANTHER" id="PTHR31225:SF241">
    <property type="entry name" value="TERPENE SYNTHASE FAMILY, METAL-BINDING DOMAIN PROTEIN"/>
    <property type="match status" value="1"/>
</dbReference>
<keyword evidence="2" id="KW-0460">Magnesium</keyword>
<feature type="domain" description="Terpene synthase metal-binding" evidence="4">
    <location>
        <begin position="202"/>
        <end position="250"/>
    </location>
</feature>
<evidence type="ECO:0008006" key="7">
    <source>
        <dbReference type="Google" id="ProtNLM"/>
    </source>
</evidence>
<reference evidence="5 6" key="1">
    <citation type="journal article" date="2023" name="Hortic Res">
        <title>The complete reference genome for grapevine (Vitis vinifera L.) genetics and breeding.</title>
        <authorList>
            <person name="Shi X."/>
            <person name="Cao S."/>
            <person name="Wang X."/>
            <person name="Huang S."/>
            <person name="Wang Y."/>
            <person name="Liu Z."/>
            <person name="Liu W."/>
            <person name="Leng X."/>
            <person name="Peng Y."/>
            <person name="Wang N."/>
            <person name="Wang Y."/>
            <person name="Ma Z."/>
            <person name="Xu X."/>
            <person name="Zhang F."/>
            <person name="Xue H."/>
            <person name="Zhong H."/>
            <person name="Wang Y."/>
            <person name="Zhang K."/>
            <person name="Velt A."/>
            <person name="Avia K."/>
            <person name="Holtgrawe D."/>
            <person name="Grimplet J."/>
            <person name="Matus J.T."/>
            <person name="Ware D."/>
            <person name="Wu X."/>
            <person name="Wang H."/>
            <person name="Liu C."/>
            <person name="Fang Y."/>
            <person name="Rustenholz C."/>
            <person name="Cheng Z."/>
            <person name="Xiao H."/>
            <person name="Zhou Y."/>
        </authorList>
    </citation>
    <scope>NUCLEOTIDE SEQUENCE [LARGE SCALE GENOMIC DNA]</scope>
    <source>
        <strain evidence="6">cv. Pinot noir / PN40024</strain>
        <tissue evidence="5">Leaf</tissue>
    </source>
</reference>
<feature type="domain" description="Terpene synthase N-terminal" evidence="3">
    <location>
        <begin position="25"/>
        <end position="98"/>
    </location>
</feature>
<dbReference type="InterPro" id="IPR001906">
    <property type="entry name" value="Terpene_synth_N"/>
</dbReference>
<dbReference type="PANTHER" id="PTHR31225">
    <property type="entry name" value="OS04G0344100 PROTEIN-RELATED"/>
    <property type="match status" value="1"/>
</dbReference>
<organism evidence="5 6">
    <name type="scientific">Vitis vinifera</name>
    <name type="common">Grape</name>
    <dbReference type="NCBI Taxonomy" id="29760"/>
    <lineage>
        <taxon>Eukaryota</taxon>
        <taxon>Viridiplantae</taxon>
        <taxon>Streptophyta</taxon>
        <taxon>Embryophyta</taxon>
        <taxon>Tracheophyta</taxon>
        <taxon>Spermatophyta</taxon>
        <taxon>Magnoliopsida</taxon>
        <taxon>eudicotyledons</taxon>
        <taxon>Gunneridae</taxon>
        <taxon>Pentapetalae</taxon>
        <taxon>rosids</taxon>
        <taxon>Vitales</taxon>
        <taxon>Vitaceae</taxon>
        <taxon>Viteae</taxon>
        <taxon>Vitis</taxon>
    </lineage>
</organism>